<keyword evidence="4" id="KW-1185">Reference proteome</keyword>
<accession>A0A9X1JYX2</accession>
<proteinExistence type="predicted"/>
<dbReference type="Pfam" id="PF13550">
    <property type="entry name" value="Phage-tail_3"/>
    <property type="match status" value="1"/>
</dbReference>
<dbReference type="Proteomes" id="UP001138661">
    <property type="component" value="Unassembled WGS sequence"/>
</dbReference>
<feature type="domain" description="Tip attachment protein J" evidence="2">
    <location>
        <begin position="317"/>
        <end position="470"/>
    </location>
</feature>
<feature type="compositionally biased region" description="Polar residues" evidence="1">
    <location>
        <begin position="68"/>
        <end position="77"/>
    </location>
</feature>
<organism evidence="3 4">
    <name type="scientific">Roseobacter insulae</name>
    <dbReference type="NCBI Taxonomy" id="2859783"/>
    <lineage>
        <taxon>Bacteria</taxon>
        <taxon>Pseudomonadati</taxon>
        <taxon>Pseudomonadota</taxon>
        <taxon>Alphaproteobacteria</taxon>
        <taxon>Rhodobacterales</taxon>
        <taxon>Roseobacteraceae</taxon>
        <taxon>Roseobacter</taxon>
    </lineage>
</organism>
<evidence type="ECO:0000256" key="1">
    <source>
        <dbReference type="SAM" id="MobiDB-lite"/>
    </source>
</evidence>
<dbReference type="RefSeq" id="WP_219502828.1">
    <property type="nucleotide sequence ID" value="NZ_JAHXDN010000003.1"/>
</dbReference>
<reference evidence="3" key="1">
    <citation type="submission" date="2021-07" db="EMBL/GenBank/DDBJ databases">
        <title>Roseobacter insulae sp. nov., isolated from a tidal flat.</title>
        <authorList>
            <person name="Park S."/>
            <person name="Yoon J.-H."/>
        </authorList>
    </citation>
    <scope>NUCLEOTIDE SEQUENCE</scope>
    <source>
        <strain evidence="3">YSTF-M11</strain>
    </source>
</reference>
<protein>
    <submittedName>
        <fullName evidence="3">Phage tail protein</fullName>
    </submittedName>
</protein>
<evidence type="ECO:0000313" key="4">
    <source>
        <dbReference type="Proteomes" id="UP001138661"/>
    </source>
</evidence>
<gene>
    <name evidence="3" type="ORF">KX928_12555</name>
</gene>
<evidence type="ECO:0000259" key="2">
    <source>
        <dbReference type="Pfam" id="PF13550"/>
    </source>
</evidence>
<sequence>MGKVVKAVGAIAAGFATGGLGFAVGGIGSFLTTTFVGRLLTTVAFSALRAALTRKSGGSAGPQPGIRTAQTQTGGTNPASFILGTYATEGTLACPPMSHGTAGGVPNAYLTYVIELGDVPGQTLEGMIVDGETVSLGATPHADYGLPFEGRFAGHGWVRFYDGSQTVADPMLLAKYGTHPDRPWTAAMVGRGINYAIVTFRYNRTIYSSFPKVRFVLGGIPLYDPRLDDTVGGVGAHRYDDRSTWAQTDNAAVLIYNIKRGIDIGGGYIWGGGSEAADLPLANWWAQMNNADLAMALDAGGTEPQYRAAYEVFVDDEPASVIEEVLNACSGELAENGGIWKLRLGGPGLPVYFFTDDDVIVTESEEHTPYAIEQEPFNGVSVVYPDPAALWEPRDAPARYNAEYALADPSQRRVADLTLSAAPYPNQVQRIMRAYVEEERRVIRHVLTLPQDALVLEPLDVVSWTSDRHGYAAKAFEVDTMIDPLLTGTPRLTLKERDPDDAAWLPAYELPTPNLPTSVTDLPPQTVDGFAVTAVAIEDENDAPARPAIRIVWTGDQEDVRGVQFEIEAADGTSIVKASALDVAGGAHVVAEGILPNKDYRVRARFVVFRPTVWTAWEPVTTLDLRLRPEDLDAPAFQVNGMAIFGGVLQSDNFVSGVSGWQINRNGSMELQDLVAREWIQIGAVTDFNEIVLPGAAYRYNAVHAEFFFGPSGNGQVSHVNASFQVHRAGLYQFVQQTGDGPQTITRVVPSQAFLQIRYLNGGVWSGFGNVLISPVAAGGWIAQSTIFHVQGPFDSAHLRLYIGITTSDVPTSPENNVQAVTLGAQVTTR</sequence>
<dbReference type="AlphaFoldDB" id="A0A9X1JYX2"/>
<dbReference type="EMBL" id="JAHXDN010000003">
    <property type="protein sequence ID" value="MBW4708615.1"/>
    <property type="molecule type" value="Genomic_DNA"/>
</dbReference>
<feature type="region of interest" description="Disordered" evidence="1">
    <location>
        <begin position="55"/>
        <end position="77"/>
    </location>
</feature>
<evidence type="ECO:0000313" key="3">
    <source>
        <dbReference type="EMBL" id="MBW4708615.1"/>
    </source>
</evidence>
<comment type="caution">
    <text evidence="3">The sequence shown here is derived from an EMBL/GenBank/DDBJ whole genome shotgun (WGS) entry which is preliminary data.</text>
</comment>
<name>A0A9X1JYX2_9RHOB</name>
<dbReference type="InterPro" id="IPR032876">
    <property type="entry name" value="J_dom"/>
</dbReference>